<proteinExistence type="predicted"/>
<dbReference type="EMBL" id="JAKEVY010000005">
    <property type="protein sequence ID" value="MCF1716570.1"/>
    <property type="molecule type" value="Genomic_DNA"/>
</dbReference>
<dbReference type="Proteomes" id="UP001200145">
    <property type="component" value="Unassembled WGS sequence"/>
</dbReference>
<evidence type="ECO:0000313" key="2">
    <source>
        <dbReference type="EMBL" id="MCF1716570.1"/>
    </source>
</evidence>
<keyword evidence="3" id="KW-1185">Reference proteome</keyword>
<accession>A0ABS9BLR6</accession>
<gene>
    <name evidence="2" type="ORF">L0U88_18150</name>
</gene>
<dbReference type="RefSeq" id="WP_234867854.1">
    <property type="nucleotide sequence ID" value="NZ_JAKEVY010000005.1"/>
</dbReference>
<dbReference type="InterPro" id="IPR046863">
    <property type="entry name" value="MbnP-like_dom"/>
</dbReference>
<evidence type="ECO:0000259" key="1">
    <source>
        <dbReference type="Pfam" id="PF20243"/>
    </source>
</evidence>
<feature type="domain" description="Copper-binding protein MbnP-like" evidence="1">
    <location>
        <begin position="35"/>
        <end position="228"/>
    </location>
</feature>
<organism evidence="2 3">
    <name type="scientific">Flavihumibacter fluminis</name>
    <dbReference type="NCBI Taxonomy" id="2909236"/>
    <lineage>
        <taxon>Bacteria</taxon>
        <taxon>Pseudomonadati</taxon>
        <taxon>Bacteroidota</taxon>
        <taxon>Chitinophagia</taxon>
        <taxon>Chitinophagales</taxon>
        <taxon>Chitinophagaceae</taxon>
        <taxon>Flavihumibacter</taxon>
    </lineage>
</organism>
<protein>
    <recommendedName>
        <fullName evidence="1">Copper-binding protein MbnP-like domain-containing protein</fullName>
    </recommendedName>
</protein>
<reference evidence="2 3" key="1">
    <citation type="submission" date="2022-01" db="EMBL/GenBank/DDBJ databases">
        <title>Flavihumibacter sp. nov., isolated from sediment of a river.</title>
        <authorList>
            <person name="Liu H."/>
        </authorList>
    </citation>
    <scope>NUCLEOTIDE SEQUENCE [LARGE SCALE GENOMIC DNA]</scope>
    <source>
        <strain evidence="2 3">RY-1</strain>
    </source>
</reference>
<dbReference type="Pfam" id="PF20243">
    <property type="entry name" value="MbnP"/>
    <property type="match status" value="1"/>
</dbReference>
<sequence>MRIENRYSALTLLCWILWILPSCQKAGEDELPDQANLEFRFHPLMQGTPLSFSKTYTLPNGERFEPRVFKFYSGQITGQRTGGGTINSSGDPYYLADAAQPASLTIKTSIPAGSYQSFQFLLGVDSARNVSGVQSGALDPLKGMFWTWNSGYIFAKLEGRSPDATTPNNLVEYHIGGFRVPYNAAQTISLPVSGTAQLKAGQTLVVDIDVELEKWFTGPYPLSIASNAVSMTPGELAWNISRNFSGLFTVTQSSVEE</sequence>
<name>A0ABS9BLR6_9BACT</name>
<evidence type="ECO:0000313" key="3">
    <source>
        <dbReference type="Proteomes" id="UP001200145"/>
    </source>
</evidence>
<comment type="caution">
    <text evidence="2">The sequence shown here is derived from an EMBL/GenBank/DDBJ whole genome shotgun (WGS) entry which is preliminary data.</text>
</comment>